<keyword evidence="2" id="KW-1185">Reference proteome</keyword>
<reference evidence="1 2" key="1">
    <citation type="journal article" date="2022" name="Nat. Genet.">
        <title>Improved pea reference genome and pan-genome highlight genomic features and evolutionary characteristics.</title>
        <authorList>
            <person name="Yang T."/>
            <person name="Liu R."/>
            <person name="Luo Y."/>
            <person name="Hu S."/>
            <person name="Wang D."/>
            <person name="Wang C."/>
            <person name="Pandey M.K."/>
            <person name="Ge S."/>
            <person name="Xu Q."/>
            <person name="Li N."/>
            <person name="Li G."/>
            <person name="Huang Y."/>
            <person name="Saxena R.K."/>
            <person name="Ji Y."/>
            <person name="Li M."/>
            <person name="Yan X."/>
            <person name="He Y."/>
            <person name="Liu Y."/>
            <person name="Wang X."/>
            <person name="Xiang C."/>
            <person name="Varshney R.K."/>
            <person name="Ding H."/>
            <person name="Gao S."/>
            <person name="Zong X."/>
        </authorList>
    </citation>
    <scope>NUCLEOTIDE SEQUENCE [LARGE SCALE GENOMIC DNA]</scope>
    <source>
        <strain evidence="1 2">cv. Zhongwan 6</strain>
    </source>
</reference>
<evidence type="ECO:0000313" key="1">
    <source>
        <dbReference type="EMBL" id="KAI5416181.1"/>
    </source>
</evidence>
<evidence type="ECO:0000313" key="2">
    <source>
        <dbReference type="Proteomes" id="UP001058974"/>
    </source>
</evidence>
<dbReference type="AlphaFoldDB" id="A0A9D5AQY8"/>
<sequence length="144" mass="16293">MSSLQPLEVALNSVSSSLTFFFLPGDLVKNSIQEGRLKLGDQTWIKMKIDSDHLQVAEAHYTELGEVNLVEVTEDFDMTEVTEDFVKEPVMAKVYEYFEQESLNDFIQKVMGDITYKNVDVSDAEDAEGSNLMMITKETAYGFV</sequence>
<organism evidence="1 2">
    <name type="scientific">Pisum sativum</name>
    <name type="common">Garden pea</name>
    <name type="synonym">Lathyrus oleraceus</name>
    <dbReference type="NCBI Taxonomy" id="3888"/>
    <lineage>
        <taxon>Eukaryota</taxon>
        <taxon>Viridiplantae</taxon>
        <taxon>Streptophyta</taxon>
        <taxon>Embryophyta</taxon>
        <taxon>Tracheophyta</taxon>
        <taxon>Spermatophyta</taxon>
        <taxon>Magnoliopsida</taxon>
        <taxon>eudicotyledons</taxon>
        <taxon>Gunneridae</taxon>
        <taxon>Pentapetalae</taxon>
        <taxon>rosids</taxon>
        <taxon>fabids</taxon>
        <taxon>Fabales</taxon>
        <taxon>Fabaceae</taxon>
        <taxon>Papilionoideae</taxon>
        <taxon>50 kb inversion clade</taxon>
        <taxon>NPAAA clade</taxon>
        <taxon>Hologalegina</taxon>
        <taxon>IRL clade</taxon>
        <taxon>Fabeae</taxon>
        <taxon>Lathyrus</taxon>
    </lineage>
</organism>
<name>A0A9D5AQY8_PEA</name>
<dbReference type="Gramene" id="Psat04G0128900-T1">
    <property type="protein sequence ID" value="KAI5416181.1"/>
    <property type="gene ID" value="KIW84_041289"/>
</dbReference>
<dbReference type="Proteomes" id="UP001058974">
    <property type="component" value="Chromosome 4"/>
</dbReference>
<accession>A0A9D5AQY8</accession>
<gene>
    <name evidence="1" type="ORF">KIW84_041289</name>
</gene>
<protein>
    <submittedName>
        <fullName evidence="1">Uncharacterized protein</fullName>
    </submittedName>
</protein>
<comment type="caution">
    <text evidence="1">The sequence shown here is derived from an EMBL/GenBank/DDBJ whole genome shotgun (WGS) entry which is preliminary data.</text>
</comment>
<dbReference type="EMBL" id="JAMSHJ010000004">
    <property type="protein sequence ID" value="KAI5416181.1"/>
    <property type="molecule type" value="Genomic_DNA"/>
</dbReference>
<proteinExistence type="predicted"/>